<dbReference type="InterPro" id="IPR011444">
    <property type="entry name" value="DUF1549"/>
</dbReference>
<gene>
    <name evidence="4" type="ORF">ETAA8_52810</name>
</gene>
<evidence type="ECO:0000313" key="5">
    <source>
        <dbReference type="Proteomes" id="UP000315017"/>
    </source>
</evidence>
<feature type="domain" description="DUF1549" evidence="2">
    <location>
        <begin position="37"/>
        <end position="220"/>
    </location>
</feature>
<dbReference type="Pfam" id="PF07583">
    <property type="entry name" value="PSCyt2"/>
    <property type="match status" value="1"/>
</dbReference>
<sequence>MNFSPCSRSPSIWLLLVGVLNAALLVHAEDRPLRDVIDSEISAVWQREKLTPAAPSSDAEFLRRIYLDLAGIIPTYDEATAFLKDQSPDKRQQLIDCLLDHPRYAQHQADLWDLILFGRNPPGFGTDKREGIQNWLKEQFAANRPYDEMIRDLLRAEGNSVEQGPPMYYVQFRNQPEDLNEKVTQTFLGVQLQCARCHDHPFDDWKQTDFFGMAAFFARLTVVEVGKKDNIAMYVIGEKNSGDVLFTGPAKDQTPGKKGEPIKPKFLLGGGLDEPALPEGYKEPKLEEKKPPPPPTFSRKDKLVEWIARADNPYFARAIANRMWGQYLGRGIVHPVDNLSPANEPSHPALLDAITIWLVEKKFDLKALTRELLNSNTYQLSSRGTSGEAQPMWFQHARVRPLSAEELGESWRIATGYDEATKDKPPEKTPSRFRPLNRDYVVRFFGQPNNGTGDFQGGLAEHLYFNNGELGSLLLRTPGSLLGTIINKEMSGDERIERLFLQILSRPPTTAEREKFIEMVNKKDVEDRVNDLVWALLTCSEFRFNH</sequence>
<feature type="compositionally biased region" description="Basic and acidic residues" evidence="1">
    <location>
        <begin position="254"/>
        <end position="263"/>
    </location>
</feature>
<dbReference type="RefSeq" id="WP_145095182.1">
    <property type="nucleotide sequence ID" value="NZ_CP036274.1"/>
</dbReference>
<evidence type="ECO:0000256" key="1">
    <source>
        <dbReference type="SAM" id="MobiDB-lite"/>
    </source>
</evidence>
<evidence type="ECO:0000313" key="4">
    <source>
        <dbReference type="EMBL" id="QDU30162.1"/>
    </source>
</evidence>
<accession>A0A517YIW9</accession>
<reference evidence="4 5" key="1">
    <citation type="submission" date="2019-02" db="EMBL/GenBank/DDBJ databases">
        <title>Deep-cultivation of Planctomycetes and their phenomic and genomic characterization uncovers novel biology.</title>
        <authorList>
            <person name="Wiegand S."/>
            <person name="Jogler M."/>
            <person name="Boedeker C."/>
            <person name="Pinto D."/>
            <person name="Vollmers J."/>
            <person name="Rivas-Marin E."/>
            <person name="Kohn T."/>
            <person name="Peeters S.H."/>
            <person name="Heuer A."/>
            <person name="Rast P."/>
            <person name="Oberbeckmann S."/>
            <person name="Bunk B."/>
            <person name="Jeske O."/>
            <person name="Meyerdierks A."/>
            <person name="Storesund J.E."/>
            <person name="Kallscheuer N."/>
            <person name="Luecker S."/>
            <person name="Lage O.M."/>
            <person name="Pohl T."/>
            <person name="Merkel B.J."/>
            <person name="Hornburger P."/>
            <person name="Mueller R.-W."/>
            <person name="Bruemmer F."/>
            <person name="Labrenz M."/>
            <person name="Spormann A.M."/>
            <person name="Op den Camp H."/>
            <person name="Overmann J."/>
            <person name="Amann R."/>
            <person name="Jetten M.S.M."/>
            <person name="Mascher T."/>
            <person name="Medema M.H."/>
            <person name="Devos D.P."/>
            <person name="Kaster A.-K."/>
            <person name="Ovreas L."/>
            <person name="Rohde M."/>
            <person name="Galperin M.Y."/>
            <person name="Jogler C."/>
        </authorList>
    </citation>
    <scope>NUCLEOTIDE SEQUENCE [LARGE SCALE GENOMIC DNA]</scope>
    <source>
        <strain evidence="4 5">ETA_A8</strain>
    </source>
</reference>
<evidence type="ECO:0000259" key="3">
    <source>
        <dbReference type="Pfam" id="PF07587"/>
    </source>
</evidence>
<feature type="compositionally biased region" description="Basic and acidic residues" evidence="1">
    <location>
        <begin position="280"/>
        <end position="291"/>
    </location>
</feature>
<name>A0A517YIW9_9BACT</name>
<feature type="region of interest" description="Disordered" evidence="1">
    <location>
        <begin position="270"/>
        <end position="298"/>
    </location>
</feature>
<dbReference type="EMBL" id="CP036274">
    <property type="protein sequence ID" value="QDU30162.1"/>
    <property type="molecule type" value="Genomic_DNA"/>
</dbReference>
<protein>
    <recommendedName>
        <fullName evidence="6">DUF1553 domain-containing protein</fullName>
    </recommendedName>
</protein>
<organism evidence="4 5">
    <name type="scientific">Anatilimnocola aggregata</name>
    <dbReference type="NCBI Taxonomy" id="2528021"/>
    <lineage>
        <taxon>Bacteria</taxon>
        <taxon>Pseudomonadati</taxon>
        <taxon>Planctomycetota</taxon>
        <taxon>Planctomycetia</taxon>
        <taxon>Pirellulales</taxon>
        <taxon>Pirellulaceae</taxon>
        <taxon>Anatilimnocola</taxon>
    </lineage>
</organism>
<evidence type="ECO:0000259" key="2">
    <source>
        <dbReference type="Pfam" id="PF07583"/>
    </source>
</evidence>
<dbReference type="OrthoDB" id="242747at2"/>
<dbReference type="Proteomes" id="UP000315017">
    <property type="component" value="Chromosome"/>
</dbReference>
<feature type="region of interest" description="Disordered" evidence="1">
    <location>
        <begin position="246"/>
        <end position="265"/>
    </location>
</feature>
<dbReference type="KEGG" id="aagg:ETAA8_52810"/>
<proteinExistence type="predicted"/>
<dbReference type="InterPro" id="IPR022655">
    <property type="entry name" value="DUF1553"/>
</dbReference>
<dbReference type="Pfam" id="PF07587">
    <property type="entry name" value="PSD1"/>
    <property type="match status" value="1"/>
</dbReference>
<dbReference type="PANTHER" id="PTHR35889:SF3">
    <property type="entry name" value="F-BOX DOMAIN-CONTAINING PROTEIN"/>
    <property type="match status" value="1"/>
</dbReference>
<dbReference type="AlphaFoldDB" id="A0A517YIW9"/>
<dbReference type="PANTHER" id="PTHR35889">
    <property type="entry name" value="CYCLOINULO-OLIGOSACCHARIDE FRUCTANOTRANSFERASE-RELATED"/>
    <property type="match status" value="1"/>
</dbReference>
<feature type="domain" description="DUF1553" evidence="3">
    <location>
        <begin position="301"/>
        <end position="428"/>
    </location>
</feature>
<keyword evidence="5" id="KW-1185">Reference proteome</keyword>
<evidence type="ECO:0008006" key="6">
    <source>
        <dbReference type="Google" id="ProtNLM"/>
    </source>
</evidence>